<evidence type="ECO:0008006" key="2">
    <source>
        <dbReference type="Google" id="ProtNLM"/>
    </source>
</evidence>
<sequence length="48" mass="5807">MPNDIETMQEIVKEDMELMAEVIAEDMLPLIKFREQLEKKEFEKAHRE</sequence>
<proteinExistence type="predicted"/>
<accession>A0A0F9IBD2</accession>
<organism evidence="1">
    <name type="scientific">marine sediment metagenome</name>
    <dbReference type="NCBI Taxonomy" id="412755"/>
    <lineage>
        <taxon>unclassified sequences</taxon>
        <taxon>metagenomes</taxon>
        <taxon>ecological metagenomes</taxon>
    </lineage>
</organism>
<evidence type="ECO:0000313" key="1">
    <source>
        <dbReference type="EMBL" id="KKL91140.1"/>
    </source>
</evidence>
<dbReference type="AlphaFoldDB" id="A0A0F9IBD2"/>
<feature type="non-terminal residue" evidence="1">
    <location>
        <position position="48"/>
    </location>
</feature>
<protein>
    <recommendedName>
        <fullName evidence="2">Chorismate mutase domain-containing protein</fullName>
    </recommendedName>
</protein>
<name>A0A0F9IBD2_9ZZZZ</name>
<reference evidence="1" key="1">
    <citation type="journal article" date="2015" name="Nature">
        <title>Complex archaea that bridge the gap between prokaryotes and eukaryotes.</title>
        <authorList>
            <person name="Spang A."/>
            <person name="Saw J.H."/>
            <person name="Jorgensen S.L."/>
            <person name="Zaremba-Niedzwiedzka K."/>
            <person name="Martijn J."/>
            <person name="Lind A.E."/>
            <person name="van Eijk R."/>
            <person name="Schleper C."/>
            <person name="Guy L."/>
            <person name="Ettema T.J."/>
        </authorList>
    </citation>
    <scope>NUCLEOTIDE SEQUENCE</scope>
</reference>
<gene>
    <name evidence="1" type="ORF">LCGC14_1897690</name>
</gene>
<dbReference type="EMBL" id="LAZR01019811">
    <property type="protein sequence ID" value="KKL91140.1"/>
    <property type="molecule type" value="Genomic_DNA"/>
</dbReference>
<comment type="caution">
    <text evidence="1">The sequence shown here is derived from an EMBL/GenBank/DDBJ whole genome shotgun (WGS) entry which is preliminary data.</text>
</comment>